<dbReference type="GO" id="GO:0009279">
    <property type="term" value="C:cell outer membrane"/>
    <property type="evidence" value="ECO:0007669"/>
    <property type="project" value="TreeGrafter"/>
</dbReference>
<comment type="similarity">
    <text evidence="1">Belongs to the E.coli NlpD/Haemophilus LppB family.</text>
</comment>
<dbReference type="InterPro" id="IPR036779">
    <property type="entry name" value="LysM_dom_sf"/>
</dbReference>
<evidence type="ECO:0000256" key="1">
    <source>
        <dbReference type="ARBA" id="ARBA00038420"/>
    </source>
</evidence>
<dbReference type="Pfam" id="PF01476">
    <property type="entry name" value="LysM"/>
    <property type="match status" value="1"/>
</dbReference>
<dbReference type="Pfam" id="PF01551">
    <property type="entry name" value="Peptidase_M23"/>
    <property type="match status" value="1"/>
</dbReference>
<dbReference type="AlphaFoldDB" id="A0A369WPN1"/>
<dbReference type="InterPro" id="IPR016047">
    <property type="entry name" value="M23ase_b-sheet_dom"/>
</dbReference>
<dbReference type="SUPFAM" id="SSF51261">
    <property type="entry name" value="Duplicated hybrid motif"/>
    <property type="match status" value="1"/>
</dbReference>
<dbReference type="PANTHER" id="PTHR21666">
    <property type="entry name" value="PEPTIDASE-RELATED"/>
    <property type="match status" value="1"/>
</dbReference>
<dbReference type="OrthoDB" id="9795421at2"/>
<protein>
    <submittedName>
        <fullName evidence="4">LysM peptidoglycan-binding domain-containing protein</fullName>
    </submittedName>
</protein>
<dbReference type="PANTHER" id="PTHR21666:SF263">
    <property type="entry name" value="MUREIN HYDROLASE ACTIVATOR NLPD"/>
    <property type="match status" value="1"/>
</dbReference>
<evidence type="ECO:0000259" key="3">
    <source>
        <dbReference type="PROSITE" id="PS51782"/>
    </source>
</evidence>
<feature type="region of interest" description="Disordered" evidence="2">
    <location>
        <begin position="1"/>
        <end position="31"/>
    </location>
</feature>
<dbReference type="Gene3D" id="2.70.70.10">
    <property type="entry name" value="Glucose Permease (Domain IIA)"/>
    <property type="match status" value="1"/>
</dbReference>
<feature type="domain" description="LysM" evidence="3">
    <location>
        <begin position="34"/>
        <end position="78"/>
    </location>
</feature>
<dbReference type="GO" id="GO:0032153">
    <property type="term" value="C:cell division site"/>
    <property type="evidence" value="ECO:0007669"/>
    <property type="project" value="TreeGrafter"/>
</dbReference>
<gene>
    <name evidence="4" type="ORF">DV711_06965</name>
</gene>
<dbReference type="Gene3D" id="3.10.350.10">
    <property type="entry name" value="LysM domain"/>
    <property type="match status" value="1"/>
</dbReference>
<evidence type="ECO:0000313" key="5">
    <source>
        <dbReference type="Proteomes" id="UP000253769"/>
    </source>
</evidence>
<dbReference type="CDD" id="cd00118">
    <property type="entry name" value="LysM"/>
    <property type="match status" value="1"/>
</dbReference>
<accession>A0A369WPN1</accession>
<dbReference type="InterPro" id="IPR050570">
    <property type="entry name" value="Cell_wall_metabolism_enzyme"/>
</dbReference>
<feature type="region of interest" description="Disordered" evidence="2">
    <location>
        <begin position="97"/>
        <end position="119"/>
    </location>
</feature>
<dbReference type="InterPro" id="IPR011055">
    <property type="entry name" value="Dup_hybrid_motif"/>
</dbReference>
<dbReference type="EMBL" id="QQOH01000002">
    <property type="protein sequence ID" value="RDE23019.1"/>
    <property type="molecule type" value="Genomic_DNA"/>
</dbReference>
<feature type="compositionally biased region" description="Low complexity" evidence="2">
    <location>
        <begin position="97"/>
        <end position="112"/>
    </location>
</feature>
<evidence type="ECO:0000313" key="4">
    <source>
        <dbReference type="EMBL" id="RDE23019.1"/>
    </source>
</evidence>
<name>A0A369WPN1_9GAMM</name>
<keyword evidence="5" id="KW-1185">Reference proteome</keyword>
<sequence length="250" mass="27258">MAPVSERSLNKQYSPPPRQQSRSQPVATKLPSSGYYRVQRGDTLYSIAWRYRIDFRNLAEANNIGSDYRIYPGQRLRLDTAAKASAPVVVAGTKTAKPATTATQPKAETKPAIKPSTAVRATAVPTGPVKWRWPASGRVIKGFSSRGSINKGINLSGKRGDPVYAAGGGVVVYAGSGLLGYGNLIIINHNETFLSAYAHNDKLLVQERQKVDVGQKIAEIGNSGADRTMLHFEIRKEGKPVDPVRYLPRR</sequence>
<dbReference type="GO" id="GO:0004222">
    <property type="term" value="F:metalloendopeptidase activity"/>
    <property type="evidence" value="ECO:0007669"/>
    <property type="project" value="TreeGrafter"/>
</dbReference>
<dbReference type="CDD" id="cd12797">
    <property type="entry name" value="M23_peptidase"/>
    <property type="match status" value="1"/>
</dbReference>
<proteinExistence type="inferred from homology"/>
<dbReference type="PROSITE" id="PS51782">
    <property type="entry name" value="LYSM"/>
    <property type="match status" value="1"/>
</dbReference>
<evidence type="ECO:0000256" key="2">
    <source>
        <dbReference type="SAM" id="MobiDB-lite"/>
    </source>
</evidence>
<dbReference type="SMART" id="SM00257">
    <property type="entry name" value="LysM"/>
    <property type="match status" value="1"/>
</dbReference>
<reference evidence="4 5" key="1">
    <citation type="submission" date="2018-07" db="EMBL/GenBank/DDBJ databases">
        <title>Motiliproteus coralliicola sp. nov., a bacterium isolated from Coral.</title>
        <authorList>
            <person name="Wang G."/>
        </authorList>
    </citation>
    <scope>NUCLEOTIDE SEQUENCE [LARGE SCALE GENOMIC DNA]</scope>
    <source>
        <strain evidence="4 5">C34</strain>
    </source>
</reference>
<organism evidence="4 5">
    <name type="scientific">Motiliproteus coralliicola</name>
    <dbReference type="NCBI Taxonomy" id="2283196"/>
    <lineage>
        <taxon>Bacteria</taxon>
        <taxon>Pseudomonadati</taxon>
        <taxon>Pseudomonadota</taxon>
        <taxon>Gammaproteobacteria</taxon>
        <taxon>Oceanospirillales</taxon>
        <taxon>Oceanospirillaceae</taxon>
        <taxon>Motiliproteus</taxon>
    </lineage>
</organism>
<dbReference type="Proteomes" id="UP000253769">
    <property type="component" value="Unassembled WGS sequence"/>
</dbReference>
<comment type="caution">
    <text evidence="4">The sequence shown here is derived from an EMBL/GenBank/DDBJ whole genome shotgun (WGS) entry which is preliminary data.</text>
</comment>
<dbReference type="InterPro" id="IPR018392">
    <property type="entry name" value="LysM"/>
</dbReference>